<dbReference type="EMBL" id="MU795538">
    <property type="protein sequence ID" value="KAJ3805740.1"/>
    <property type="molecule type" value="Genomic_DNA"/>
</dbReference>
<protein>
    <submittedName>
        <fullName evidence="1">Uncharacterized protein</fullName>
    </submittedName>
</protein>
<name>A0ACC1TML4_9AGAR</name>
<proteinExistence type="predicted"/>
<gene>
    <name evidence="1" type="ORF">F5876DRAFT_91389</name>
</gene>
<sequence>MEELPVGILICFPFGECEPCPPDELDKPFCQTFGNRLFMHWHNASSSSFFPPATQSQSEFQFRLQLLPTHPSSHPPTIVGETPVWEFCGRIISRERADLYEFIVCNVLFAVGAMLVVYIRSRRRHALQTMQLAARISLIRNGGAR</sequence>
<dbReference type="Proteomes" id="UP001163835">
    <property type="component" value="Unassembled WGS sequence"/>
</dbReference>
<organism evidence="1 2">
    <name type="scientific">Lentinula aff. lateritia</name>
    <dbReference type="NCBI Taxonomy" id="2804960"/>
    <lineage>
        <taxon>Eukaryota</taxon>
        <taxon>Fungi</taxon>
        <taxon>Dikarya</taxon>
        <taxon>Basidiomycota</taxon>
        <taxon>Agaricomycotina</taxon>
        <taxon>Agaricomycetes</taxon>
        <taxon>Agaricomycetidae</taxon>
        <taxon>Agaricales</taxon>
        <taxon>Marasmiineae</taxon>
        <taxon>Omphalotaceae</taxon>
        <taxon>Lentinula</taxon>
    </lineage>
</organism>
<accession>A0ACC1TML4</accession>
<evidence type="ECO:0000313" key="1">
    <source>
        <dbReference type="EMBL" id="KAJ3805740.1"/>
    </source>
</evidence>
<keyword evidence="2" id="KW-1185">Reference proteome</keyword>
<comment type="caution">
    <text evidence="1">The sequence shown here is derived from an EMBL/GenBank/DDBJ whole genome shotgun (WGS) entry which is preliminary data.</text>
</comment>
<reference evidence="1" key="1">
    <citation type="submission" date="2022-09" db="EMBL/GenBank/DDBJ databases">
        <title>A Global Phylogenomic Analysis of the Shiitake Genus Lentinula.</title>
        <authorList>
            <consortium name="DOE Joint Genome Institute"/>
            <person name="Sierra-Patev S."/>
            <person name="Min B."/>
            <person name="Naranjo-Ortiz M."/>
            <person name="Looney B."/>
            <person name="Konkel Z."/>
            <person name="Slot J.C."/>
            <person name="Sakamoto Y."/>
            <person name="Steenwyk J.L."/>
            <person name="Rokas A."/>
            <person name="Carro J."/>
            <person name="Camarero S."/>
            <person name="Ferreira P."/>
            <person name="Molpeceres G."/>
            <person name="Ruiz-Duenas F.J."/>
            <person name="Serrano A."/>
            <person name="Henrissat B."/>
            <person name="Drula E."/>
            <person name="Hughes K.W."/>
            <person name="Mata J.L."/>
            <person name="Ishikawa N.K."/>
            <person name="Vargas-Isla R."/>
            <person name="Ushijima S."/>
            <person name="Smith C.A."/>
            <person name="Ahrendt S."/>
            <person name="Andreopoulos W."/>
            <person name="He G."/>
            <person name="Labutti K."/>
            <person name="Lipzen A."/>
            <person name="Ng V."/>
            <person name="Riley R."/>
            <person name="Sandor L."/>
            <person name="Barry K."/>
            <person name="Martinez A.T."/>
            <person name="Xiao Y."/>
            <person name="Gibbons J.G."/>
            <person name="Terashima K."/>
            <person name="Grigoriev I.V."/>
            <person name="Hibbett D.S."/>
        </authorList>
    </citation>
    <scope>NUCLEOTIDE SEQUENCE</scope>
    <source>
        <strain evidence="1">TMI1499</strain>
    </source>
</reference>
<evidence type="ECO:0000313" key="2">
    <source>
        <dbReference type="Proteomes" id="UP001163835"/>
    </source>
</evidence>